<gene>
    <name evidence="2" type="ORF">GPM918_LOCUS41683</name>
    <name evidence="3" type="ORF">SRO942_LOCUS42775</name>
</gene>
<accession>A0A816A0C5</accession>
<name>A0A816A0C5_9BILA</name>
<feature type="transmembrane region" description="Helical" evidence="1">
    <location>
        <begin position="109"/>
        <end position="130"/>
    </location>
</feature>
<dbReference type="Proteomes" id="UP000663829">
    <property type="component" value="Unassembled WGS sequence"/>
</dbReference>
<dbReference type="AlphaFoldDB" id="A0A816A0C5"/>
<evidence type="ECO:0000313" key="4">
    <source>
        <dbReference type="Proteomes" id="UP000663829"/>
    </source>
</evidence>
<sequence length="204" mass="23634">MSSFRKPRTAIHLSFVTLVIIFGMHAHELIYYTIIKQNSQCIISYKQQFISTYDRVNAVMHYIVPFIIQTMSITFLIVQTAKSRVRTSNNALSLTKTFKRQFYQNKEQYLTPIIIILCALPQLVISFSLSCTPLTETTWKRVSLLITYLLSFVPQLLGFILYVLPSTSYKQEFKKTAIAKSRLFKCLLFKSTPQQGQNIRAIIK</sequence>
<protein>
    <recommendedName>
        <fullName evidence="5">G-protein coupled receptors family 1 profile domain-containing protein</fullName>
    </recommendedName>
</protein>
<keyword evidence="1" id="KW-1133">Transmembrane helix</keyword>
<dbReference type="Gene3D" id="1.20.1070.10">
    <property type="entry name" value="Rhodopsin 7-helix transmembrane proteins"/>
    <property type="match status" value="1"/>
</dbReference>
<keyword evidence="1" id="KW-0472">Membrane</keyword>
<comment type="caution">
    <text evidence="2">The sequence shown here is derived from an EMBL/GenBank/DDBJ whole genome shotgun (WGS) entry which is preliminary data.</text>
</comment>
<keyword evidence="1" id="KW-0812">Transmembrane</keyword>
<evidence type="ECO:0000313" key="2">
    <source>
        <dbReference type="EMBL" id="CAF1589927.1"/>
    </source>
</evidence>
<evidence type="ECO:0000313" key="3">
    <source>
        <dbReference type="EMBL" id="CAF4461412.1"/>
    </source>
</evidence>
<evidence type="ECO:0008006" key="5">
    <source>
        <dbReference type="Google" id="ProtNLM"/>
    </source>
</evidence>
<dbReference type="OrthoDB" id="10060695at2759"/>
<dbReference type="SUPFAM" id="SSF81321">
    <property type="entry name" value="Family A G protein-coupled receptor-like"/>
    <property type="match status" value="1"/>
</dbReference>
<evidence type="ECO:0000256" key="1">
    <source>
        <dbReference type="SAM" id="Phobius"/>
    </source>
</evidence>
<feature type="transmembrane region" description="Helical" evidence="1">
    <location>
        <begin position="59"/>
        <end position="78"/>
    </location>
</feature>
<keyword evidence="4" id="KW-1185">Reference proteome</keyword>
<reference evidence="2" key="1">
    <citation type="submission" date="2021-02" db="EMBL/GenBank/DDBJ databases">
        <authorList>
            <person name="Nowell W R."/>
        </authorList>
    </citation>
    <scope>NUCLEOTIDE SEQUENCE</scope>
</reference>
<dbReference type="EMBL" id="CAJOBC010099559">
    <property type="protein sequence ID" value="CAF4461412.1"/>
    <property type="molecule type" value="Genomic_DNA"/>
</dbReference>
<feature type="transmembrane region" description="Helical" evidence="1">
    <location>
        <begin position="142"/>
        <end position="164"/>
    </location>
</feature>
<proteinExistence type="predicted"/>
<dbReference type="Proteomes" id="UP000681722">
    <property type="component" value="Unassembled WGS sequence"/>
</dbReference>
<dbReference type="EMBL" id="CAJNOQ010033426">
    <property type="protein sequence ID" value="CAF1589927.1"/>
    <property type="molecule type" value="Genomic_DNA"/>
</dbReference>
<organism evidence="2 4">
    <name type="scientific">Didymodactylos carnosus</name>
    <dbReference type="NCBI Taxonomy" id="1234261"/>
    <lineage>
        <taxon>Eukaryota</taxon>
        <taxon>Metazoa</taxon>
        <taxon>Spiralia</taxon>
        <taxon>Gnathifera</taxon>
        <taxon>Rotifera</taxon>
        <taxon>Eurotatoria</taxon>
        <taxon>Bdelloidea</taxon>
        <taxon>Philodinida</taxon>
        <taxon>Philodinidae</taxon>
        <taxon>Didymodactylos</taxon>
    </lineage>
</organism>